<dbReference type="Pfam" id="PF07228">
    <property type="entry name" value="SpoIIE"/>
    <property type="match status" value="1"/>
</dbReference>
<name>A0ABV8V7E0_9GAMM</name>
<reference evidence="5" key="1">
    <citation type="journal article" date="2019" name="Int. J. Syst. Evol. Microbiol.">
        <title>The Global Catalogue of Microorganisms (GCM) 10K type strain sequencing project: providing services to taxonomists for standard genome sequencing and annotation.</title>
        <authorList>
            <consortium name="The Broad Institute Genomics Platform"/>
            <consortium name="The Broad Institute Genome Sequencing Center for Infectious Disease"/>
            <person name="Wu L."/>
            <person name="Ma J."/>
        </authorList>
    </citation>
    <scope>NUCLEOTIDE SEQUENCE [LARGE SCALE GENOMIC DNA]</scope>
    <source>
        <strain evidence="5">CECT 8570</strain>
    </source>
</reference>
<dbReference type="EMBL" id="JBHSCX010000021">
    <property type="protein sequence ID" value="MFC4363811.1"/>
    <property type="molecule type" value="Genomic_DNA"/>
</dbReference>
<protein>
    <submittedName>
        <fullName evidence="4">SpoIIE family protein phosphatase</fullName>
    </submittedName>
</protein>
<evidence type="ECO:0000259" key="3">
    <source>
        <dbReference type="PROSITE" id="PS50110"/>
    </source>
</evidence>
<dbReference type="InterPro" id="IPR001932">
    <property type="entry name" value="PPM-type_phosphatase-like_dom"/>
</dbReference>
<dbReference type="SMART" id="SM00448">
    <property type="entry name" value="REC"/>
    <property type="match status" value="1"/>
</dbReference>
<dbReference type="InterPro" id="IPR003594">
    <property type="entry name" value="HATPase_dom"/>
</dbReference>
<dbReference type="Gene3D" id="3.40.50.2300">
    <property type="match status" value="1"/>
</dbReference>
<dbReference type="PANTHER" id="PTHR43156:SF2">
    <property type="entry name" value="STAGE II SPORULATION PROTEIN E"/>
    <property type="match status" value="1"/>
</dbReference>
<dbReference type="Gene3D" id="3.30.565.10">
    <property type="entry name" value="Histidine kinase-like ATPase, C-terminal domain"/>
    <property type="match status" value="1"/>
</dbReference>
<dbReference type="SUPFAM" id="SSF52172">
    <property type="entry name" value="CheY-like"/>
    <property type="match status" value="1"/>
</dbReference>
<dbReference type="RefSeq" id="WP_290263322.1">
    <property type="nucleotide sequence ID" value="NZ_JAUFQG010000004.1"/>
</dbReference>
<dbReference type="Pfam" id="PF13581">
    <property type="entry name" value="HATPase_c_2"/>
    <property type="match status" value="1"/>
</dbReference>
<dbReference type="CDD" id="cd16936">
    <property type="entry name" value="HATPase_RsbW-like"/>
    <property type="match status" value="1"/>
</dbReference>
<dbReference type="InterPro" id="IPR036457">
    <property type="entry name" value="PPM-type-like_dom_sf"/>
</dbReference>
<keyword evidence="2" id="KW-0597">Phosphoprotein</keyword>
<dbReference type="InterPro" id="IPR011006">
    <property type="entry name" value="CheY-like_superfamily"/>
</dbReference>
<comment type="caution">
    <text evidence="4">The sequence shown here is derived from an EMBL/GenBank/DDBJ whole genome shotgun (WGS) entry which is preliminary data.</text>
</comment>
<dbReference type="SUPFAM" id="SSF81606">
    <property type="entry name" value="PP2C-like"/>
    <property type="match status" value="1"/>
</dbReference>
<evidence type="ECO:0000256" key="2">
    <source>
        <dbReference type="PROSITE-ProRule" id="PRU00169"/>
    </source>
</evidence>
<evidence type="ECO:0000313" key="4">
    <source>
        <dbReference type="EMBL" id="MFC4363811.1"/>
    </source>
</evidence>
<dbReference type="PROSITE" id="PS50110">
    <property type="entry name" value="RESPONSE_REGULATORY"/>
    <property type="match status" value="1"/>
</dbReference>
<keyword evidence="1" id="KW-0378">Hydrolase</keyword>
<evidence type="ECO:0000313" key="5">
    <source>
        <dbReference type="Proteomes" id="UP001595840"/>
    </source>
</evidence>
<gene>
    <name evidence="4" type="ORF">ACFOX3_15955</name>
</gene>
<feature type="domain" description="Response regulatory" evidence="3">
    <location>
        <begin position="8"/>
        <end position="124"/>
    </location>
</feature>
<sequence>MVTSAVLTILIADDTKTDRLILERIVKNEGHNVVSVENGVEAVRAFTEVHPDIVLLDALMPEMDGFEAAKAIKELAGDDMVPVIFLTSLNDTDSLVKCLNAGGDDFLSKPYNRFILQAKIKAFSRMRDMHSTMRQQRNQIQAHHDHMLQEQAVAKQVFDNIAHSGCLHASNVKYFMSPLAVFNGDVLVGALRPSGSMMILLGDFTGHGLPAAIGAMPLASTFYGMAHKGFSLSDILREINQKLKDTLPVGLFCCATMVEMNFVRNQIRIWNGGLPDCFIYRQASKKVEVVKSSHLPLGVVAGKAFKEDSCFIELDEGDRVFLWSDGIHEARNSEGDMFGEQRLLNVFHQVSAGEAIFDDILTAVHRFVGSVERDDDLSLVELVMQSPSNLEQLLEQHGSSSARGLTEWSLIFEVKAASFRFFDPLPLLLDILQSVPGLRKHGGNLYTILAELYSNALEHGVLKLDSAMKKSADGFLEYYNLRSQRLDQTEGSVTFGISHKLETDGGLLTITVKDTGAGFDYKSMQAKAENLSYSGRGMHLISDLSQKVTYKGVGNEVEVQFAWHEDH</sequence>
<dbReference type="Proteomes" id="UP001595840">
    <property type="component" value="Unassembled WGS sequence"/>
</dbReference>
<dbReference type="Pfam" id="PF00072">
    <property type="entry name" value="Response_reg"/>
    <property type="match status" value="1"/>
</dbReference>
<dbReference type="Gene3D" id="3.60.40.10">
    <property type="entry name" value="PPM-type phosphatase domain"/>
    <property type="match status" value="1"/>
</dbReference>
<dbReference type="SMART" id="SM00331">
    <property type="entry name" value="PP2C_SIG"/>
    <property type="match status" value="1"/>
</dbReference>
<proteinExistence type="predicted"/>
<accession>A0ABV8V7E0</accession>
<dbReference type="PANTHER" id="PTHR43156">
    <property type="entry name" value="STAGE II SPORULATION PROTEIN E-RELATED"/>
    <property type="match status" value="1"/>
</dbReference>
<organism evidence="4 5">
    <name type="scientific">Simiduia curdlanivorans</name>
    <dbReference type="NCBI Taxonomy" id="1492769"/>
    <lineage>
        <taxon>Bacteria</taxon>
        <taxon>Pseudomonadati</taxon>
        <taxon>Pseudomonadota</taxon>
        <taxon>Gammaproteobacteria</taxon>
        <taxon>Cellvibrionales</taxon>
        <taxon>Cellvibrionaceae</taxon>
        <taxon>Simiduia</taxon>
    </lineage>
</organism>
<dbReference type="InterPro" id="IPR036890">
    <property type="entry name" value="HATPase_C_sf"/>
</dbReference>
<evidence type="ECO:0000256" key="1">
    <source>
        <dbReference type="ARBA" id="ARBA00022801"/>
    </source>
</evidence>
<feature type="modified residue" description="4-aspartylphosphate" evidence="2">
    <location>
        <position position="57"/>
    </location>
</feature>
<dbReference type="SUPFAM" id="SSF55874">
    <property type="entry name" value="ATPase domain of HSP90 chaperone/DNA topoisomerase II/histidine kinase"/>
    <property type="match status" value="1"/>
</dbReference>
<dbReference type="InterPro" id="IPR052016">
    <property type="entry name" value="Bact_Sigma-Reg"/>
</dbReference>
<dbReference type="InterPro" id="IPR001789">
    <property type="entry name" value="Sig_transdc_resp-reg_receiver"/>
</dbReference>
<keyword evidence="5" id="KW-1185">Reference proteome</keyword>